<evidence type="ECO:0000259" key="6">
    <source>
        <dbReference type="Pfam" id="PF07980"/>
    </source>
</evidence>
<dbReference type="Proteomes" id="UP000009309">
    <property type="component" value="Unassembled WGS sequence"/>
</dbReference>
<dbReference type="InterPro" id="IPR011990">
    <property type="entry name" value="TPR-like_helical_dom_sf"/>
</dbReference>
<keyword evidence="5" id="KW-0998">Cell outer membrane</keyword>
<name>I2GHS4_9BACT</name>
<dbReference type="PROSITE" id="PS51257">
    <property type="entry name" value="PROKAR_LIPOPROTEIN"/>
    <property type="match status" value="1"/>
</dbReference>
<feature type="domain" description="RagB/SusD" evidence="6">
    <location>
        <begin position="354"/>
        <end position="490"/>
    </location>
</feature>
<evidence type="ECO:0000256" key="4">
    <source>
        <dbReference type="ARBA" id="ARBA00023136"/>
    </source>
</evidence>
<dbReference type="OrthoDB" id="636214at2"/>
<protein>
    <submittedName>
        <fullName evidence="8">RagB/SusD domain protein</fullName>
    </submittedName>
</protein>
<dbReference type="CDD" id="cd08977">
    <property type="entry name" value="SusD"/>
    <property type="match status" value="1"/>
</dbReference>
<comment type="similarity">
    <text evidence="2">Belongs to the SusD family.</text>
</comment>
<keyword evidence="9" id="KW-1185">Reference proteome</keyword>
<evidence type="ECO:0000256" key="2">
    <source>
        <dbReference type="ARBA" id="ARBA00006275"/>
    </source>
</evidence>
<accession>I2GHS4</accession>
<dbReference type="GO" id="GO:0009279">
    <property type="term" value="C:cell outer membrane"/>
    <property type="evidence" value="ECO:0007669"/>
    <property type="project" value="UniProtKB-SubCell"/>
</dbReference>
<dbReference type="InterPro" id="IPR012944">
    <property type="entry name" value="SusD_RagB_dom"/>
</dbReference>
<dbReference type="InterPro" id="IPR033985">
    <property type="entry name" value="SusD-like_N"/>
</dbReference>
<reference evidence="8 9" key="1">
    <citation type="journal article" date="2012" name="J. Bacteriol.">
        <title>Genome Sequence of the Filamentous Bacterium Fibrisoma limi BUZ 3T.</title>
        <authorList>
            <person name="Filippini M."/>
            <person name="Qi W."/>
            <person name="Jaenicke S."/>
            <person name="Goesmann A."/>
            <person name="Smits T.H."/>
            <person name="Bagheri H.C."/>
        </authorList>
    </citation>
    <scope>NUCLEOTIDE SEQUENCE [LARGE SCALE GENOMIC DNA]</scope>
    <source>
        <strain evidence="9">BUZ 3T</strain>
    </source>
</reference>
<evidence type="ECO:0000256" key="5">
    <source>
        <dbReference type="ARBA" id="ARBA00023237"/>
    </source>
</evidence>
<gene>
    <name evidence="8" type="ORF">BN8_02545</name>
</gene>
<dbReference type="eggNOG" id="COG0702">
    <property type="taxonomic scope" value="Bacteria"/>
</dbReference>
<comment type="caution">
    <text evidence="8">The sequence shown here is derived from an EMBL/GenBank/DDBJ whole genome shotgun (WGS) entry which is preliminary data.</text>
</comment>
<dbReference type="Gene3D" id="1.25.40.390">
    <property type="match status" value="1"/>
</dbReference>
<organism evidence="8 9">
    <name type="scientific">Fibrisoma limi BUZ 3</name>
    <dbReference type="NCBI Taxonomy" id="1185876"/>
    <lineage>
        <taxon>Bacteria</taxon>
        <taxon>Pseudomonadati</taxon>
        <taxon>Bacteroidota</taxon>
        <taxon>Cytophagia</taxon>
        <taxon>Cytophagales</taxon>
        <taxon>Spirosomataceae</taxon>
        <taxon>Fibrisoma</taxon>
    </lineage>
</organism>
<proteinExistence type="inferred from homology"/>
<feature type="domain" description="SusD-like N-terminal" evidence="7">
    <location>
        <begin position="62"/>
        <end position="227"/>
    </location>
</feature>
<dbReference type="SUPFAM" id="SSF48452">
    <property type="entry name" value="TPR-like"/>
    <property type="match status" value="1"/>
</dbReference>
<keyword evidence="4" id="KW-0472">Membrane</keyword>
<keyword evidence="3" id="KW-0732">Signal</keyword>
<dbReference type="STRING" id="1185876.BN8_02545"/>
<dbReference type="Pfam" id="PF07980">
    <property type="entry name" value="SusD_RagB"/>
    <property type="match status" value="1"/>
</dbReference>
<evidence type="ECO:0000313" key="9">
    <source>
        <dbReference type="Proteomes" id="UP000009309"/>
    </source>
</evidence>
<evidence type="ECO:0000256" key="3">
    <source>
        <dbReference type="ARBA" id="ARBA00022729"/>
    </source>
</evidence>
<comment type="subcellular location">
    <subcellularLocation>
        <location evidence="1">Cell outer membrane</location>
    </subcellularLocation>
</comment>
<sequence>MKIRYIPLVLLTIFTTACEDSFLEQVPVTERSEVNFYKTAADFNNAVVGVYATLKHPGLYGTGSGALFAMSEIISDNTDLGVTRTAISSPLFEIDDYLITITNSTVNTAWTGHYQGIARTNAILDRLPQVDIPQASKDRIEGEARFMRAMFYFNLVRLFGDVQLVTSEIGSPYGANTLTRSPAAQVNELIVNDLKVAEEKLPTSIANAEAGRASRWAAKTLLGKVYLTLKQYDNAAAKLKEVIDSKAHDLMPSYAAVFSPTTSFAANREVIFAVQYVSGLIGQPTYSGQAGQGSDMWSNWAPFNAGSALLGTGGGGGGGFNRPTADLVKAYEAGDLRKDASLLTSYKNAQGRDVNDAYVVKFRQQGALNADSDVDFPILRYADVLLMYAEALNEQGKTTEALPFLNQIRKRAGLADKTGLSQADMRLALEQERRVELAFENHRWFDLVRTDRYLPVLTSKGLKVQAFHRFFPIPQREIDLNRTLTQNQGY</sequence>
<dbReference type="AlphaFoldDB" id="I2GHS4"/>
<evidence type="ECO:0000313" key="8">
    <source>
        <dbReference type="EMBL" id="CCH53449.1"/>
    </source>
</evidence>
<evidence type="ECO:0000259" key="7">
    <source>
        <dbReference type="Pfam" id="PF14322"/>
    </source>
</evidence>
<dbReference type="EMBL" id="CAIT01000006">
    <property type="protein sequence ID" value="CCH53449.1"/>
    <property type="molecule type" value="Genomic_DNA"/>
</dbReference>
<dbReference type="RefSeq" id="WP_009282031.1">
    <property type="nucleotide sequence ID" value="NZ_CAIT01000006.1"/>
</dbReference>
<dbReference type="Pfam" id="PF14322">
    <property type="entry name" value="SusD-like_3"/>
    <property type="match status" value="1"/>
</dbReference>
<evidence type="ECO:0000256" key="1">
    <source>
        <dbReference type="ARBA" id="ARBA00004442"/>
    </source>
</evidence>